<dbReference type="SUPFAM" id="SSF56281">
    <property type="entry name" value="Metallo-hydrolase/oxidoreductase"/>
    <property type="match status" value="1"/>
</dbReference>
<evidence type="ECO:0000259" key="2">
    <source>
        <dbReference type="SMART" id="SM00849"/>
    </source>
</evidence>
<dbReference type="Gene3D" id="3.60.15.10">
    <property type="entry name" value="Ribonuclease Z/Hydroxyacylglutathione hydrolase-like"/>
    <property type="match status" value="1"/>
</dbReference>
<dbReference type="AlphaFoldDB" id="A0A897NDR2"/>
<keyword evidence="3" id="KW-0378">Hydrolase</keyword>
<dbReference type="SMART" id="SM00849">
    <property type="entry name" value="Lactamase_B"/>
    <property type="match status" value="1"/>
</dbReference>
<name>A0A897NDR2_9EURY</name>
<dbReference type="PANTHER" id="PTHR11203">
    <property type="entry name" value="CLEAVAGE AND POLYADENYLATION SPECIFICITY FACTOR FAMILY MEMBER"/>
    <property type="match status" value="1"/>
</dbReference>
<gene>
    <name evidence="3" type="primary">ySH12</name>
    <name evidence="3" type="ORF">HSR122_2204</name>
</gene>
<dbReference type="PANTHER" id="PTHR11203:SF37">
    <property type="entry name" value="INTEGRATOR COMPLEX SUBUNIT 11"/>
    <property type="match status" value="1"/>
</dbReference>
<organism evidence="3 4">
    <name type="scientific">Halapricum desulfuricans</name>
    <dbReference type="NCBI Taxonomy" id="2841257"/>
    <lineage>
        <taxon>Archaea</taxon>
        <taxon>Methanobacteriati</taxon>
        <taxon>Methanobacteriota</taxon>
        <taxon>Stenosarchaea group</taxon>
        <taxon>Halobacteria</taxon>
        <taxon>Halobacteriales</taxon>
        <taxon>Haloarculaceae</taxon>
        <taxon>Halapricum</taxon>
    </lineage>
</organism>
<dbReference type="InterPro" id="IPR036866">
    <property type="entry name" value="RibonucZ/Hydroxyglut_hydro"/>
</dbReference>
<evidence type="ECO:0000313" key="3">
    <source>
        <dbReference type="EMBL" id="QSG09585.1"/>
    </source>
</evidence>
<dbReference type="InterPro" id="IPR001279">
    <property type="entry name" value="Metallo-B-lactamas"/>
</dbReference>
<dbReference type="Proteomes" id="UP000662973">
    <property type="component" value="Chromosome"/>
</dbReference>
<feature type="domain" description="Metallo-beta-lactamase" evidence="2">
    <location>
        <begin position="13"/>
        <end position="206"/>
    </location>
</feature>
<evidence type="ECO:0000313" key="4">
    <source>
        <dbReference type="Proteomes" id="UP000662973"/>
    </source>
</evidence>
<dbReference type="GO" id="GO:0004527">
    <property type="term" value="F:exonuclease activity"/>
    <property type="evidence" value="ECO:0007669"/>
    <property type="project" value="UniProtKB-KW"/>
</dbReference>
<dbReference type="InterPro" id="IPR050698">
    <property type="entry name" value="MBL"/>
</dbReference>
<dbReference type="GO" id="GO:0004521">
    <property type="term" value="F:RNA endonuclease activity"/>
    <property type="evidence" value="ECO:0007669"/>
    <property type="project" value="TreeGrafter"/>
</dbReference>
<feature type="region of interest" description="Disordered" evidence="1">
    <location>
        <begin position="458"/>
        <end position="479"/>
    </location>
</feature>
<keyword evidence="3" id="KW-0540">Nuclease</keyword>
<keyword evidence="3" id="KW-0269">Exonuclease</keyword>
<feature type="compositionally biased region" description="Polar residues" evidence="1">
    <location>
        <begin position="460"/>
        <end position="479"/>
    </location>
</feature>
<evidence type="ECO:0000256" key="1">
    <source>
        <dbReference type="SAM" id="MobiDB-lite"/>
    </source>
</evidence>
<dbReference type="KEGG" id="hds:HSR122_2204"/>
<keyword evidence="4" id="KW-1185">Reference proteome</keyword>
<proteinExistence type="predicted"/>
<dbReference type="GeneID" id="68852812"/>
<protein>
    <submittedName>
        <fullName evidence="3">Putative exonuclease of the beta-lactamase foldinvolved in RNA processing</fullName>
    </submittedName>
</protein>
<dbReference type="Pfam" id="PF12706">
    <property type="entry name" value="Lactamase_B_2"/>
    <property type="match status" value="1"/>
</dbReference>
<dbReference type="EMBL" id="CP064788">
    <property type="protein sequence ID" value="QSG09585.1"/>
    <property type="molecule type" value="Genomic_DNA"/>
</dbReference>
<sequence length="616" mass="67127">MEISFQHTNPSASHDSTLLTITPRDGDPYRYLIDAGQSVSPNAFLGTDESLDGVLLTHAHSDHYASLGQILDTSADVPLYTAPGTATILEQVYAEAEQYQNLGNLEAITSALTGIETWTSLSDGIDVLPLPAGHTPGAAAFLFRIDDLEYNEETITVLATGDFTTRPVAGYPGLSIPDPIDIDILIANASTAESFQPTLSEALETILERTLSGATTVVAASALTGVHVAYLLGHMIDRLDRAHPIHLVGQAAKHYIALGYDVPSVTPHSHFDHTDEVLASGAITIAGPEAPSQGSIRRLFGVIEDDPGAVFVQLATSSPDIVERGVCATHYFEVPNHPTEEEFLAFVDEQLPRHLVFKHIQTDQAKSLASSLENLFHWENDDMNTHCLYDDGSWSAPRWLSDSGANLIRQRNYRESGMRIPLDKPIEKLPAVSWEKGTAELEDEGLAVDHLLGKFESAEPQHSPQQDVATSDGGQTSTVDAIQDQPDQQADAVKEETNEKVQPQIDREFQSTVNDRLEALESSVSDLVAESATADTVETRFDTIETRLDAIETTVERLPEQLARDDPSTVTGTVMRQNDLILLRVDPDAVEDLDHLLEHEAQVELSVQEPDTSANE</sequence>
<reference evidence="3 4" key="1">
    <citation type="submission" date="2020-11" db="EMBL/GenBank/DDBJ databases">
        <title>Carbohydrate-dependent, anaerobic sulfur respiration: A novel catabolism in halophilic archaea.</title>
        <authorList>
            <person name="Sorokin D.Y."/>
            <person name="Messina E."/>
            <person name="Smedile F."/>
            <person name="La Cono V."/>
            <person name="Hallsworth J.E."/>
            <person name="Yakimov M.M."/>
        </authorList>
    </citation>
    <scope>NUCLEOTIDE SEQUENCE [LARGE SCALE GENOMIC DNA]</scope>
    <source>
        <strain evidence="3 4">HSR12-2</strain>
    </source>
</reference>
<dbReference type="RefSeq" id="WP_229109748.1">
    <property type="nucleotide sequence ID" value="NZ_CP064788.1"/>
</dbReference>
<accession>A0A897NDR2</accession>